<keyword evidence="3" id="KW-0472">Membrane</keyword>
<dbReference type="InParanoid" id="D8S0I9"/>
<dbReference type="SMART" id="SM00382">
    <property type="entry name" value="AAA"/>
    <property type="match status" value="1"/>
</dbReference>
<gene>
    <name evidence="6" type="ORF">SELMODRAFT_106157</name>
</gene>
<protein>
    <recommendedName>
        <fullName evidence="5">AAA+ ATPase domain-containing protein</fullName>
    </recommendedName>
</protein>
<keyword evidence="3" id="KW-0496">Mitochondrion</keyword>
<evidence type="ECO:0000313" key="7">
    <source>
        <dbReference type="Proteomes" id="UP000001514"/>
    </source>
</evidence>
<dbReference type="PANTHER" id="PTHR45644:SF39">
    <property type="entry name" value="AAA-TYPE ATPASE FAMILY PROTEIN-RELATED"/>
    <property type="match status" value="1"/>
</dbReference>
<evidence type="ECO:0000256" key="1">
    <source>
        <dbReference type="ARBA" id="ARBA00004572"/>
    </source>
</evidence>
<keyword evidence="7" id="KW-1185">Reference proteome</keyword>
<dbReference type="Gramene" id="EFJ22060">
    <property type="protein sequence ID" value="EFJ22060"/>
    <property type="gene ID" value="SELMODRAFT_106157"/>
</dbReference>
<dbReference type="Pfam" id="PF17862">
    <property type="entry name" value="AAA_lid_3"/>
    <property type="match status" value="1"/>
</dbReference>
<organism evidence="7">
    <name type="scientific">Selaginella moellendorffii</name>
    <name type="common">Spikemoss</name>
    <dbReference type="NCBI Taxonomy" id="88036"/>
    <lineage>
        <taxon>Eukaryota</taxon>
        <taxon>Viridiplantae</taxon>
        <taxon>Streptophyta</taxon>
        <taxon>Embryophyta</taxon>
        <taxon>Tracheophyta</taxon>
        <taxon>Lycopodiopsida</taxon>
        <taxon>Selaginellales</taxon>
        <taxon>Selaginellaceae</taxon>
        <taxon>Selaginella</taxon>
    </lineage>
</organism>
<dbReference type="InterPro" id="IPR027417">
    <property type="entry name" value="P-loop_NTPase"/>
</dbReference>
<evidence type="ECO:0000259" key="5">
    <source>
        <dbReference type="SMART" id="SM00382"/>
    </source>
</evidence>
<evidence type="ECO:0000256" key="2">
    <source>
        <dbReference type="ARBA" id="ARBA00022741"/>
    </source>
</evidence>
<evidence type="ECO:0000256" key="3">
    <source>
        <dbReference type="ARBA" id="ARBA00022787"/>
    </source>
</evidence>
<dbReference type="InterPro" id="IPR003593">
    <property type="entry name" value="AAA+_ATPase"/>
</dbReference>
<dbReference type="KEGG" id="smo:SELMODRAFT_106157"/>
<dbReference type="EMBL" id="GL377597">
    <property type="protein sequence ID" value="EFJ22060.1"/>
    <property type="molecule type" value="Genomic_DNA"/>
</dbReference>
<keyword evidence="4" id="KW-0067">ATP-binding</keyword>
<dbReference type="Proteomes" id="UP000001514">
    <property type="component" value="Unassembled WGS sequence"/>
</dbReference>
<feature type="non-terminal residue" evidence="6">
    <location>
        <position position="1"/>
    </location>
</feature>
<dbReference type="STRING" id="88036.D8S0I9"/>
<dbReference type="InterPro" id="IPR051701">
    <property type="entry name" value="Mito_OM_Translocase_MSP1"/>
</dbReference>
<proteinExistence type="predicted"/>
<dbReference type="SUPFAM" id="SSF52540">
    <property type="entry name" value="P-loop containing nucleoside triphosphate hydrolases"/>
    <property type="match status" value="1"/>
</dbReference>
<evidence type="ECO:0000313" key="6">
    <source>
        <dbReference type="EMBL" id="EFJ22060.1"/>
    </source>
</evidence>
<name>D8S0I9_SELML</name>
<sequence>VAKDEFEEAVLSTVLAPNGAPKFDDVGALEDVKKILGEHVVVPLLRPEHFAKGALACPCKGVLLYGPPGTGKTYLTKAVAAQSSANLFWLRGNSIEYKWLEDPKRMTRALFSIARRLAPSIIFLDEIDSIFAIQAGEAMTRFKSEFIYGWDRLMSGIAESVVVMAATCRPFHLDESVIQKFPKRLCVDLPDLSSREKILVVLLAKEEIENGFDFKGVAELTDGYSANDLKNLTVAAAYRPVREMLELEKVNDLLPISIYCFVNSSSFSGQKKCFWTATASRTKATYNTGLREYSGGGMLLYVKCCCQAFF</sequence>
<dbReference type="GO" id="GO:0016887">
    <property type="term" value="F:ATP hydrolysis activity"/>
    <property type="evidence" value="ECO:0007669"/>
    <property type="project" value="InterPro"/>
</dbReference>
<dbReference type="Gene3D" id="3.40.50.300">
    <property type="entry name" value="P-loop containing nucleotide triphosphate hydrolases"/>
    <property type="match status" value="1"/>
</dbReference>
<accession>D8S0I9</accession>
<keyword evidence="2" id="KW-0547">Nucleotide-binding</keyword>
<dbReference type="HOGENOM" id="CLU_000688_21_14_1"/>
<dbReference type="InterPro" id="IPR041569">
    <property type="entry name" value="AAA_lid_3"/>
</dbReference>
<dbReference type="eggNOG" id="KOG0737">
    <property type="taxonomic scope" value="Eukaryota"/>
</dbReference>
<dbReference type="GO" id="GO:0005524">
    <property type="term" value="F:ATP binding"/>
    <property type="evidence" value="ECO:0007669"/>
    <property type="project" value="UniProtKB-KW"/>
</dbReference>
<evidence type="ECO:0000256" key="4">
    <source>
        <dbReference type="ARBA" id="ARBA00022840"/>
    </source>
</evidence>
<dbReference type="AlphaFoldDB" id="D8S0I9"/>
<keyword evidence="3" id="KW-1000">Mitochondrion outer membrane</keyword>
<dbReference type="Gene3D" id="1.10.8.60">
    <property type="match status" value="1"/>
</dbReference>
<dbReference type="InterPro" id="IPR003959">
    <property type="entry name" value="ATPase_AAA_core"/>
</dbReference>
<reference evidence="6 7" key="1">
    <citation type="journal article" date="2011" name="Science">
        <title>The Selaginella genome identifies genetic changes associated with the evolution of vascular plants.</title>
        <authorList>
            <person name="Banks J.A."/>
            <person name="Nishiyama T."/>
            <person name="Hasebe M."/>
            <person name="Bowman J.L."/>
            <person name="Gribskov M."/>
            <person name="dePamphilis C."/>
            <person name="Albert V.A."/>
            <person name="Aono N."/>
            <person name="Aoyama T."/>
            <person name="Ambrose B.A."/>
            <person name="Ashton N.W."/>
            <person name="Axtell M.J."/>
            <person name="Barker E."/>
            <person name="Barker M.S."/>
            <person name="Bennetzen J.L."/>
            <person name="Bonawitz N.D."/>
            <person name="Chapple C."/>
            <person name="Cheng C."/>
            <person name="Correa L.G."/>
            <person name="Dacre M."/>
            <person name="DeBarry J."/>
            <person name="Dreyer I."/>
            <person name="Elias M."/>
            <person name="Engstrom E.M."/>
            <person name="Estelle M."/>
            <person name="Feng L."/>
            <person name="Finet C."/>
            <person name="Floyd S.K."/>
            <person name="Frommer W.B."/>
            <person name="Fujita T."/>
            <person name="Gramzow L."/>
            <person name="Gutensohn M."/>
            <person name="Harholt J."/>
            <person name="Hattori M."/>
            <person name="Heyl A."/>
            <person name="Hirai T."/>
            <person name="Hiwatashi Y."/>
            <person name="Ishikawa M."/>
            <person name="Iwata M."/>
            <person name="Karol K.G."/>
            <person name="Koehler B."/>
            <person name="Kolukisaoglu U."/>
            <person name="Kubo M."/>
            <person name="Kurata T."/>
            <person name="Lalonde S."/>
            <person name="Li K."/>
            <person name="Li Y."/>
            <person name="Litt A."/>
            <person name="Lyons E."/>
            <person name="Manning G."/>
            <person name="Maruyama T."/>
            <person name="Michael T.P."/>
            <person name="Mikami K."/>
            <person name="Miyazaki S."/>
            <person name="Morinaga S."/>
            <person name="Murata T."/>
            <person name="Mueller-Roeber B."/>
            <person name="Nelson D.R."/>
            <person name="Obara M."/>
            <person name="Oguri Y."/>
            <person name="Olmstead R.G."/>
            <person name="Onodera N."/>
            <person name="Petersen B.L."/>
            <person name="Pils B."/>
            <person name="Prigge M."/>
            <person name="Rensing S.A."/>
            <person name="Riano-Pachon D.M."/>
            <person name="Roberts A.W."/>
            <person name="Sato Y."/>
            <person name="Scheller H.V."/>
            <person name="Schulz B."/>
            <person name="Schulz C."/>
            <person name="Shakirov E.V."/>
            <person name="Shibagaki N."/>
            <person name="Shinohara N."/>
            <person name="Shippen D.E."/>
            <person name="Soerensen I."/>
            <person name="Sotooka R."/>
            <person name="Sugimoto N."/>
            <person name="Sugita M."/>
            <person name="Sumikawa N."/>
            <person name="Tanurdzic M."/>
            <person name="Theissen G."/>
            <person name="Ulvskov P."/>
            <person name="Wakazuki S."/>
            <person name="Weng J.K."/>
            <person name="Willats W.W."/>
            <person name="Wipf D."/>
            <person name="Wolf P.G."/>
            <person name="Yang L."/>
            <person name="Zimmer A.D."/>
            <person name="Zhu Q."/>
            <person name="Mitros T."/>
            <person name="Hellsten U."/>
            <person name="Loque D."/>
            <person name="Otillar R."/>
            <person name="Salamov A."/>
            <person name="Schmutz J."/>
            <person name="Shapiro H."/>
            <person name="Lindquist E."/>
            <person name="Lucas S."/>
            <person name="Rokhsar D."/>
            <person name="Grigoriev I.V."/>
        </authorList>
    </citation>
    <scope>NUCLEOTIDE SEQUENCE [LARGE SCALE GENOMIC DNA]</scope>
</reference>
<feature type="domain" description="AAA+ ATPase" evidence="5">
    <location>
        <begin position="58"/>
        <end position="191"/>
    </location>
</feature>
<dbReference type="GO" id="GO:0005741">
    <property type="term" value="C:mitochondrial outer membrane"/>
    <property type="evidence" value="ECO:0000318"/>
    <property type="project" value="GO_Central"/>
</dbReference>
<dbReference type="PANTHER" id="PTHR45644">
    <property type="entry name" value="AAA ATPASE, PUTATIVE (AFU_ORTHOLOGUE AFUA_2G12920)-RELATED-RELATED"/>
    <property type="match status" value="1"/>
</dbReference>
<dbReference type="Pfam" id="PF00004">
    <property type="entry name" value="AAA"/>
    <property type="match status" value="1"/>
</dbReference>
<dbReference type="OMA" id="KFCIRRI"/>
<comment type="subcellular location">
    <subcellularLocation>
        <location evidence="1">Mitochondrion outer membrane</location>
        <topology evidence="1">Single-pass membrane protein</topology>
    </subcellularLocation>
</comment>